<dbReference type="AlphaFoldDB" id="A0A6A6RH44"/>
<dbReference type="EMBL" id="MU006814">
    <property type="protein sequence ID" value="KAF2634809.1"/>
    <property type="molecule type" value="Genomic_DNA"/>
</dbReference>
<sequence length="171" mass="18981">MLRKTYVPRRYGLAQTVQSYEDGVYTTPTPLYKMTSRPQALPSWALAHPVPREAPDEFAGEGYCTIELPGTVVPRRRSHPPCTSYTIDHTTLTSHLRSAHRYCAGFGRLASPVSMPEGTDPAEVLRDQDAFACSTSDCAYLSSSSALYGISINLRMHLLDYSSDDRGRLFS</sequence>
<organism evidence="1 2">
    <name type="scientific">Massarina eburnea CBS 473.64</name>
    <dbReference type="NCBI Taxonomy" id="1395130"/>
    <lineage>
        <taxon>Eukaryota</taxon>
        <taxon>Fungi</taxon>
        <taxon>Dikarya</taxon>
        <taxon>Ascomycota</taxon>
        <taxon>Pezizomycotina</taxon>
        <taxon>Dothideomycetes</taxon>
        <taxon>Pleosporomycetidae</taxon>
        <taxon>Pleosporales</taxon>
        <taxon>Massarineae</taxon>
        <taxon>Massarinaceae</taxon>
        <taxon>Massarina</taxon>
    </lineage>
</organism>
<gene>
    <name evidence="1" type="ORF">P280DRAFT_212497</name>
</gene>
<name>A0A6A6RH44_9PLEO</name>
<evidence type="ECO:0000313" key="1">
    <source>
        <dbReference type="EMBL" id="KAF2634809.1"/>
    </source>
</evidence>
<keyword evidence="2" id="KW-1185">Reference proteome</keyword>
<proteinExistence type="predicted"/>
<dbReference type="Proteomes" id="UP000799753">
    <property type="component" value="Unassembled WGS sequence"/>
</dbReference>
<accession>A0A6A6RH44</accession>
<protein>
    <submittedName>
        <fullName evidence="1">Uncharacterized protein</fullName>
    </submittedName>
</protein>
<evidence type="ECO:0000313" key="2">
    <source>
        <dbReference type="Proteomes" id="UP000799753"/>
    </source>
</evidence>
<reference evidence="1" key="1">
    <citation type="journal article" date="2020" name="Stud. Mycol.">
        <title>101 Dothideomycetes genomes: a test case for predicting lifestyles and emergence of pathogens.</title>
        <authorList>
            <person name="Haridas S."/>
            <person name="Albert R."/>
            <person name="Binder M."/>
            <person name="Bloem J."/>
            <person name="Labutti K."/>
            <person name="Salamov A."/>
            <person name="Andreopoulos B."/>
            <person name="Baker S."/>
            <person name="Barry K."/>
            <person name="Bills G."/>
            <person name="Bluhm B."/>
            <person name="Cannon C."/>
            <person name="Castanera R."/>
            <person name="Culley D."/>
            <person name="Daum C."/>
            <person name="Ezra D."/>
            <person name="Gonzalez J."/>
            <person name="Henrissat B."/>
            <person name="Kuo A."/>
            <person name="Liang C."/>
            <person name="Lipzen A."/>
            <person name="Lutzoni F."/>
            <person name="Magnuson J."/>
            <person name="Mondo S."/>
            <person name="Nolan M."/>
            <person name="Ohm R."/>
            <person name="Pangilinan J."/>
            <person name="Park H.-J."/>
            <person name="Ramirez L."/>
            <person name="Alfaro M."/>
            <person name="Sun H."/>
            <person name="Tritt A."/>
            <person name="Yoshinaga Y."/>
            <person name="Zwiers L.-H."/>
            <person name="Turgeon B."/>
            <person name="Goodwin S."/>
            <person name="Spatafora J."/>
            <person name="Crous P."/>
            <person name="Grigoriev I."/>
        </authorList>
    </citation>
    <scope>NUCLEOTIDE SEQUENCE</scope>
    <source>
        <strain evidence="1">CBS 473.64</strain>
    </source>
</reference>